<evidence type="ECO:0000313" key="3">
    <source>
        <dbReference type="EMBL" id="KAH7569986.1"/>
    </source>
</evidence>
<keyword evidence="4" id="KW-1185">Reference proteome</keyword>
<proteinExistence type="predicted"/>
<feature type="region of interest" description="Disordered" evidence="2">
    <location>
        <begin position="211"/>
        <end position="235"/>
    </location>
</feature>
<accession>A0ABQ8I060</accession>
<evidence type="ECO:0000313" key="4">
    <source>
        <dbReference type="Proteomes" id="UP000827721"/>
    </source>
</evidence>
<reference evidence="3 4" key="1">
    <citation type="submission" date="2021-02" db="EMBL/GenBank/DDBJ databases">
        <title>Plant Genome Project.</title>
        <authorList>
            <person name="Zhang R.-G."/>
        </authorList>
    </citation>
    <scope>NUCLEOTIDE SEQUENCE [LARGE SCALE GENOMIC DNA]</scope>
    <source>
        <tissue evidence="3">Leaves</tissue>
    </source>
</reference>
<feature type="region of interest" description="Disordered" evidence="2">
    <location>
        <begin position="376"/>
        <end position="406"/>
    </location>
</feature>
<dbReference type="PANTHER" id="PTHR33476">
    <property type="entry name" value="EMB|CAB62613.1"/>
    <property type="match status" value="1"/>
</dbReference>
<feature type="region of interest" description="Disordered" evidence="2">
    <location>
        <begin position="460"/>
        <end position="480"/>
    </location>
</feature>
<dbReference type="EMBL" id="JAFEMO010000005">
    <property type="protein sequence ID" value="KAH7569986.1"/>
    <property type="molecule type" value="Genomic_DNA"/>
</dbReference>
<dbReference type="PANTHER" id="PTHR33476:SF7">
    <property type="entry name" value="EMB|CAB62613.1"/>
    <property type="match status" value="1"/>
</dbReference>
<evidence type="ECO:0000256" key="2">
    <source>
        <dbReference type="SAM" id="MobiDB-lite"/>
    </source>
</evidence>
<gene>
    <name evidence="3" type="ORF">JRO89_XS05G0029000</name>
</gene>
<organism evidence="3 4">
    <name type="scientific">Xanthoceras sorbifolium</name>
    <dbReference type="NCBI Taxonomy" id="99658"/>
    <lineage>
        <taxon>Eukaryota</taxon>
        <taxon>Viridiplantae</taxon>
        <taxon>Streptophyta</taxon>
        <taxon>Embryophyta</taxon>
        <taxon>Tracheophyta</taxon>
        <taxon>Spermatophyta</taxon>
        <taxon>Magnoliopsida</taxon>
        <taxon>eudicotyledons</taxon>
        <taxon>Gunneridae</taxon>
        <taxon>Pentapetalae</taxon>
        <taxon>rosids</taxon>
        <taxon>malvids</taxon>
        <taxon>Sapindales</taxon>
        <taxon>Sapindaceae</taxon>
        <taxon>Xanthoceroideae</taxon>
        <taxon>Xanthoceras</taxon>
    </lineage>
</organism>
<dbReference type="Proteomes" id="UP000827721">
    <property type="component" value="Unassembled WGS sequence"/>
</dbReference>
<name>A0ABQ8I060_9ROSI</name>
<sequence>MDLWVVAAATGAGYIAKYWKNLLSKEGQTSSQSFSFYSIHRQSESSNLLEQIWDQSTPLQRLALKQLNRHGFFMDEKEFAGSTCDYDSHENYNLLPLTSFPPGLYENESSRTIGNEREGKSKYFSDISRHLRSRYYGNFIEPLESLESRLEAQLCREYVTMEEYVYSSLPSPAVRPLLLTDGNQIISRAGLDFKGEIQLESREYRLQSRVGFEKNEKQSSTRKMRNSIRKGSMTRDSGFSNGKVPFVIGISTGVMLTILANRREVQNLKKLLNETESVVQDLHEELESWGRIELPLLRGTPNALNHEQDLGKSTKFGDEELDHHKAEIEAELEAELERLELNMRTCSLQRISLSVELDPDFVPDVVHGDLKLDKAAGEPCGFSDSDRDVSGTSTNPRNDAGNHAVSPRELSLRLHEVIESRLEARIMELETALENSQNKLETLEMESTIPWRDLYSEAESSSVESSTVIDDGHDDQDCWL</sequence>
<protein>
    <submittedName>
        <fullName evidence="3">Uncharacterized protein</fullName>
    </submittedName>
</protein>
<dbReference type="InterPro" id="IPR040348">
    <property type="entry name" value="POLAR-like"/>
</dbReference>
<comment type="caution">
    <text evidence="3">The sequence shown here is derived from an EMBL/GenBank/DDBJ whole genome shotgun (WGS) entry which is preliminary data.</text>
</comment>
<keyword evidence="1" id="KW-0175">Coiled coil</keyword>
<evidence type="ECO:0000256" key="1">
    <source>
        <dbReference type="SAM" id="Coils"/>
    </source>
</evidence>
<feature type="coiled-coil region" evidence="1">
    <location>
        <begin position="419"/>
        <end position="446"/>
    </location>
</feature>